<evidence type="ECO:0000256" key="5">
    <source>
        <dbReference type="ARBA" id="ARBA00022737"/>
    </source>
</evidence>
<dbReference type="InterPro" id="IPR032675">
    <property type="entry name" value="LRR_dom_sf"/>
</dbReference>
<comment type="subcellular location">
    <subcellularLocation>
        <location evidence="1">Membrane</location>
        <topology evidence="1">Single-pass type I membrane protein</topology>
    </subcellularLocation>
</comment>
<evidence type="ECO:0000313" key="11">
    <source>
        <dbReference type="EMBL" id="CAI9115490.1"/>
    </source>
</evidence>
<sequence length="172" mass="19393">MKINTVPFFWVLLIFLIPLLSGEVVSSQCLEDQKSLLLILKANLTNPSSDSSSSSSRLVNWDSSTDCCTWDGVKCDKSGHVMKLKLDDQTFSGRIDNSSVLFELQYLESLNLAYNNFYSIIPSGLYYKLRNLTYLNLSNAGFYGEISTDLGLMKRSNQHFPFTTQFIVSVQS</sequence>
<evidence type="ECO:0000256" key="3">
    <source>
        <dbReference type="ARBA" id="ARBA00022692"/>
    </source>
</evidence>
<feature type="chain" id="PRO_5043863839" evidence="9">
    <location>
        <begin position="23"/>
        <end position="172"/>
    </location>
</feature>
<dbReference type="PANTHER" id="PTHR48061">
    <property type="entry name" value="LEUCINE-RICH REPEAT RECEPTOR PROTEIN KINASE EMS1-LIKE-RELATED"/>
    <property type="match status" value="1"/>
</dbReference>
<dbReference type="EMBL" id="OX459125">
    <property type="protein sequence ID" value="CAI9115490.1"/>
    <property type="molecule type" value="Genomic_DNA"/>
</dbReference>
<feature type="signal peptide" evidence="9">
    <location>
        <begin position="1"/>
        <end position="22"/>
    </location>
</feature>
<feature type="domain" description="Leucine-rich repeat-containing N-terminal plant-type" evidence="10">
    <location>
        <begin position="31"/>
        <end position="76"/>
    </location>
</feature>
<evidence type="ECO:0000313" key="12">
    <source>
        <dbReference type="Proteomes" id="UP001161247"/>
    </source>
</evidence>
<dbReference type="InterPro" id="IPR046956">
    <property type="entry name" value="RLP23-like"/>
</dbReference>
<dbReference type="Pfam" id="PF00560">
    <property type="entry name" value="LRR_1"/>
    <property type="match status" value="1"/>
</dbReference>
<keyword evidence="8" id="KW-0325">Glycoprotein</keyword>
<reference evidence="11" key="1">
    <citation type="submission" date="2023-03" db="EMBL/GenBank/DDBJ databases">
        <authorList>
            <person name="Julca I."/>
        </authorList>
    </citation>
    <scope>NUCLEOTIDE SEQUENCE</scope>
</reference>
<keyword evidence="12" id="KW-1185">Reference proteome</keyword>
<dbReference type="PANTHER" id="PTHR48061:SF2">
    <property type="entry name" value="RECEPTOR LIKE PROTEIN 30-LIKE"/>
    <property type="match status" value="1"/>
</dbReference>
<accession>A0AAV1E5K7</accession>
<name>A0AAV1E5K7_OLDCO</name>
<evidence type="ECO:0000256" key="9">
    <source>
        <dbReference type="SAM" id="SignalP"/>
    </source>
</evidence>
<dbReference type="SUPFAM" id="SSF52058">
    <property type="entry name" value="L domain-like"/>
    <property type="match status" value="1"/>
</dbReference>
<dbReference type="InterPro" id="IPR013210">
    <property type="entry name" value="LRR_N_plant-typ"/>
</dbReference>
<dbReference type="Gene3D" id="3.80.10.10">
    <property type="entry name" value="Ribonuclease Inhibitor"/>
    <property type="match status" value="1"/>
</dbReference>
<gene>
    <name evidence="11" type="ORF">OLC1_LOCUS22016</name>
</gene>
<proteinExistence type="predicted"/>
<protein>
    <submittedName>
        <fullName evidence="11">OLC1v1016399C1</fullName>
    </submittedName>
</protein>
<keyword evidence="4 9" id="KW-0732">Signal</keyword>
<organism evidence="11 12">
    <name type="scientific">Oldenlandia corymbosa var. corymbosa</name>
    <dbReference type="NCBI Taxonomy" id="529605"/>
    <lineage>
        <taxon>Eukaryota</taxon>
        <taxon>Viridiplantae</taxon>
        <taxon>Streptophyta</taxon>
        <taxon>Embryophyta</taxon>
        <taxon>Tracheophyta</taxon>
        <taxon>Spermatophyta</taxon>
        <taxon>Magnoliopsida</taxon>
        <taxon>eudicotyledons</taxon>
        <taxon>Gunneridae</taxon>
        <taxon>Pentapetalae</taxon>
        <taxon>asterids</taxon>
        <taxon>lamiids</taxon>
        <taxon>Gentianales</taxon>
        <taxon>Rubiaceae</taxon>
        <taxon>Rubioideae</taxon>
        <taxon>Spermacoceae</taxon>
        <taxon>Hedyotis-Oldenlandia complex</taxon>
        <taxon>Oldenlandia</taxon>
    </lineage>
</organism>
<evidence type="ECO:0000256" key="1">
    <source>
        <dbReference type="ARBA" id="ARBA00004479"/>
    </source>
</evidence>
<dbReference type="AlphaFoldDB" id="A0AAV1E5K7"/>
<keyword evidence="7" id="KW-0472">Membrane</keyword>
<evidence type="ECO:0000256" key="8">
    <source>
        <dbReference type="ARBA" id="ARBA00023180"/>
    </source>
</evidence>
<keyword evidence="3" id="KW-0812">Transmembrane</keyword>
<evidence type="ECO:0000256" key="2">
    <source>
        <dbReference type="ARBA" id="ARBA00022614"/>
    </source>
</evidence>
<evidence type="ECO:0000256" key="6">
    <source>
        <dbReference type="ARBA" id="ARBA00022989"/>
    </source>
</evidence>
<dbReference type="InterPro" id="IPR001611">
    <property type="entry name" value="Leu-rich_rpt"/>
</dbReference>
<dbReference type="Pfam" id="PF08263">
    <property type="entry name" value="LRRNT_2"/>
    <property type="match status" value="1"/>
</dbReference>
<dbReference type="Proteomes" id="UP001161247">
    <property type="component" value="Chromosome 8"/>
</dbReference>
<dbReference type="GO" id="GO:0016020">
    <property type="term" value="C:membrane"/>
    <property type="evidence" value="ECO:0007669"/>
    <property type="project" value="UniProtKB-SubCell"/>
</dbReference>
<evidence type="ECO:0000256" key="4">
    <source>
        <dbReference type="ARBA" id="ARBA00022729"/>
    </source>
</evidence>
<keyword evidence="5" id="KW-0677">Repeat</keyword>
<keyword evidence="2" id="KW-0433">Leucine-rich repeat</keyword>
<keyword evidence="6" id="KW-1133">Transmembrane helix</keyword>
<evidence type="ECO:0000256" key="7">
    <source>
        <dbReference type="ARBA" id="ARBA00023136"/>
    </source>
</evidence>
<evidence type="ECO:0000259" key="10">
    <source>
        <dbReference type="Pfam" id="PF08263"/>
    </source>
</evidence>